<proteinExistence type="predicted"/>
<organism evidence="2 3">
    <name type="scientific">Pseudomonas allii</name>
    <dbReference type="NCBI Taxonomy" id="2740531"/>
    <lineage>
        <taxon>Bacteria</taxon>
        <taxon>Pseudomonadati</taxon>
        <taxon>Pseudomonadota</taxon>
        <taxon>Gammaproteobacteria</taxon>
        <taxon>Pseudomonadales</taxon>
        <taxon>Pseudomonadaceae</taxon>
        <taxon>Pseudomonas</taxon>
    </lineage>
</organism>
<comment type="caution">
    <text evidence="2">The sequence shown here is derived from an EMBL/GenBank/DDBJ whole genome shotgun (WGS) entry which is preliminary data.</text>
</comment>
<name>A0A7Y8RMQ2_9PSED</name>
<dbReference type="RefSeq" id="WP_179029978.1">
    <property type="nucleotide sequence ID" value="NZ_JABUHS010000040.1"/>
</dbReference>
<reference evidence="2 3" key="1">
    <citation type="submission" date="2020-05" db="EMBL/GenBank/DDBJ databases">
        <title>Onion-isolated Pseudomonas sp.</title>
        <authorList>
            <person name="Fujikawa T."/>
            <person name="Sawada H."/>
        </authorList>
    </citation>
    <scope>NUCLEOTIDE SEQUENCE [LARGE SCALE GENOMIC DNA]</scope>
    <source>
        <strain evidence="2 3">MAFF 301512</strain>
    </source>
</reference>
<dbReference type="EMBL" id="JABUHS010000040">
    <property type="protein sequence ID" value="NWN60850.1"/>
    <property type="molecule type" value="Genomic_DNA"/>
</dbReference>
<evidence type="ECO:0000313" key="3">
    <source>
        <dbReference type="Proteomes" id="UP000543908"/>
    </source>
</evidence>
<dbReference type="AlphaFoldDB" id="A0A7Y8RMQ2"/>
<gene>
    <name evidence="2" type="ORF">HT123_06450</name>
</gene>
<protein>
    <recommendedName>
        <fullName evidence="4">Beta-ketoadipyl CoA thiolase</fullName>
    </recommendedName>
</protein>
<evidence type="ECO:0000313" key="2">
    <source>
        <dbReference type="EMBL" id="NWN60850.1"/>
    </source>
</evidence>
<accession>A0A7Y8RMQ2</accession>
<dbReference type="Proteomes" id="UP000543908">
    <property type="component" value="Unassembled WGS sequence"/>
</dbReference>
<evidence type="ECO:0000256" key="1">
    <source>
        <dbReference type="SAM" id="MobiDB-lite"/>
    </source>
</evidence>
<feature type="compositionally biased region" description="Basic and acidic residues" evidence="1">
    <location>
        <begin position="1"/>
        <end position="20"/>
    </location>
</feature>
<sequence length="65" mass="7583">MTKEELRKQLQEHLEQHLQENPDAVTVYAAEPEPETKPWKKKPSLLDQAFAQDLADIERDLQAKD</sequence>
<feature type="region of interest" description="Disordered" evidence="1">
    <location>
        <begin position="1"/>
        <end position="24"/>
    </location>
</feature>
<evidence type="ECO:0008006" key="4">
    <source>
        <dbReference type="Google" id="ProtNLM"/>
    </source>
</evidence>